<dbReference type="Pfam" id="PF12146">
    <property type="entry name" value="Hydrolase_4"/>
    <property type="match status" value="1"/>
</dbReference>
<comment type="caution">
    <text evidence="2">The sequence shown here is derived from an EMBL/GenBank/DDBJ whole genome shotgun (WGS) entry which is preliminary data.</text>
</comment>
<evidence type="ECO:0000313" key="3">
    <source>
        <dbReference type="Proteomes" id="UP000290657"/>
    </source>
</evidence>
<proteinExistence type="predicted"/>
<dbReference type="InterPro" id="IPR022742">
    <property type="entry name" value="Hydrolase_4"/>
</dbReference>
<dbReference type="AlphaFoldDB" id="A0A4V1LNT8"/>
<dbReference type="OrthoDB" id="9780765at2"/>
<evidence type="ECO:0000313" key="2">
    <source>
        <dbReference type="EMBL" id="RXJ56212.1"/>
    </source>
</evidence>
<reference evidence="2 3" key="1">
    <citation type="submission" date="2017-10" db="EMBL/GenBank/DDBJ databases">
        <title>Genomics of the genus Arcobacter.</title>
        <authorList>
            <person name="Perez-Cataluna A."/>
            <person name="Figueras M.J."/>
        </authorList>
    </citation>
    <scope>NUCLEOTIDE SEQUENCE [LARGE SCALE GENOMIC DNA]</scope>
    <source>
        <strain evidence="2 3">CECT 8987</strain>
    </source>
</reference>
<dbReference type="InterPro" id="IPR050471">
    <property type="entry name" value="AB_hydrolase"/>
</dbReference>
<dbReference type="PANTHER" id="PTHR43433:SF5">
    <property type="entry name" value="AB HYDROLASE-1 DOMAIN-CONTAINING PROTEIN"/>
    <property type="match status" value="1"/>
</dbReference>
<sequence>MSTILGHTIIGQGKRIMLVLHELMGDCRNYEPSFAYLNTQEFTYVFLDHRGYGKSKAIQGEYSCNEAAKDISTLITHLGFREVYLTAHSMSTMIAQKAALLDKRIIQLNLITPISAAGIKMKPDAKETMLLQMQQNESKIEEIVEAASKRYNDTWRQYRIDMAYSSSTLDARVGYMKMYLETDFLHEAQEGIDVPIKILTGAEDFPVFSTTHVQKLFKGYKDVEIVECAVAGHYPMIECPVYFVTQLEKWCSNLL</sequence>
<dbReference type="Proteomes" id="UP000290657">
    <property type="component" value="Unassembled WGS sequence"/>
</dbReference>
<dbReference type="RefSeq" id="WP_128996553.1">
    <property type="nucleotide sequence ID" value="NZ_PDKN01000006.1"/>
</dbReference>
<keyword evidence="2" id="KW-0378">Hydrolase</keyword>
<name>A0A4V1LNT8_9BACT</name>
<dbReference type="Gene3D" id="3.40.50.1820">
    <property type="entry name" value="alpha/beta hydrolase"/>
    <property type="match status" value="1"/>
</dbReference>
<dbReference type="SUPFAM" id="SSF53474">
    <property type="entry name" value="alpha/beta-Hydrolases"/>
    <property type="match status" value="1"/>
</dbReference>
<accession>A0A4V1LNT8</accession>
<keyword evidence="3" id="KW-1185">Reference proteome</keyword>
<feature type="domain" description="Serine aminopeptidase S33" evidence="1">
    <location>
        <begin position="14"/>
        <end position="234"/>
    </location>
</feature>
<dbReference type="EMBL" id="PDKN01000006">
    <property type="protein sequence ID" value="RXJ56212.1"/>
    <property type="molecule type" value="Genomic_DNA"/>
</dbReference>
<dbReference type="GO" id="GO:0016787">
    <property type="term" value="F:hydrolase activity"/>
    <property type="evidence" value="ECO:0007669"/>
    <property type="project" value="UniProtKB-KW"/>
</dbReference>
<dbReference type="InterPro" id="IPR029058">
    <property type="entry name" value="AB_hydrolase_fold"/>
</dbReference>
<dbReference type="PANTHER" id="PTHR43433">
    <property type="entry name" value="HYDROLASE, ALPHA/BETA FOLD FAMILY PROTEIN"/>
    <property type="match status" value="1"/>
</dbReference>
<evidence type="ECO:0000259" key="1">
    <source>
        <dbReference type="Pfam" id="PF12146"/>
    </source>
</evidence>
<gene>
    <name evidence="2" type="ORF">CRV04_09200</name>
</gene>
<protein>
    <submittedName>
        <fullName evidence="2">Alpha/beta hydrolase</fullName>
    </submittedName>
</protein>
<organism evidence="2 3">
    <name type="scientific">Candidatus Marinarcus aquaticus</name>
    <dbReference type="NCBI Taxonomy" id="2044504"/>
    <lineage>
        <taxon>Bacteria</taxon>
        <taxon>Pseudomonadati</taxon>
        <taxon>Campylobacterota</taxon>
        <taxon>Epsilonproteobacteria</taxon>
        <taxon>Campylobacterales</taxon>
        <taxon>Arcobacteraceae</taxon>
        <taxon>Candidatus Marinarcus</taxon>
    </lineage>
</organism>